<keyword evidence="5 6" id="KW-0472">Membrane</keyword>
<sequence length="212" mass="22400">MNHSELVALLVLATATTFTPGPNTTLSTALAANGGLRHALPFVCAVPVGWSLLLVLSTAGVGAMVLAMPALRLGIVWGGVAYLLWLAWRLARTAAWATAHAKPPPVSFARGVALQFLNIKAWMLSLSVVAGWIQGHALTGTRFALVLAVMVLYALASNLTYAVMGAALRGWLSGPIVQGQPTGRRLRIFNRVMATALVITALWMLHSGLRAT</sequence>
<feature type="transmembrane region" description="Helical" evidence="6">
    <location>
        <begin position="188"/>
        <end position="205"/>
    </location>
</feature>
<feature type="transmembrane region" description="Helical" evidence="6">
    <location>
        <begin position="145"/>
        <end position="168"/>
    </location>
</feature>
<evidence type="ECO:0000313" key="8">
    <source>
        <dbReference type="Proteomes" id="UP000318542"/>
    </source>
</evidence>
<evidence type="ECO:0000256" key="4">
    <source>
        <dbReference type="ARBA" id="ARBA00022989"/>
    </source>
</evidence>
<feature type="transmembrane region" description="Helical" evidence="6">
    <location>
        <begin position="47"/>
        <end position="66"/>
    </location>
</feature>
<comment type="caution">
    <text evidence="7">The sequence shown here is derived from an EMBL/GenBank/DDBJ whole genome shotgun (WGS) entry which is preliminary data.</text>
</comment>
<keyword evidence="3 6" id="KW-0812">Transmembrane</keyword>
<proteinExistence type="predicted"/>
<dbReference type="GO" id="GO:0015171">
    <property type="term" value="F:amino acid transmembrane transporter activity"/>
    <property type="evidence" value="ECO:0007669"/>
    <property type="project" value="TreeGrafter"/>
</dbReference>
<dbReference type="GO" id="GO:0033228">
    <property type="term" value="P:cysteine export across plasma membrane"/>
    <property type="evidence" value="ECO:0007669"/>
    <property type="project" value="TreeGrafter"/>
</dbReference>
<comment type="subcellular location">
    <subcellularLocation>
        <location evidence="1">Cell membrane</location>
        <topology evidence="1">Multi-pass membrane protein</topology>
    </subcellularLocation>
</comment>
<evidence type="ECO:0000256" key="1">
    <source>
        <dbReference type="ARBA" id="ARBA00004651"/>
    </source>
</evidence>
<dbReference type="AlphaFoldDB" id="A0A554X3W0"/>
<evidence type="ECO:0000313" key="7">
    <source>
        <dbReference type="EMBL" id="TSE30534.1"/>
    </source>
</evidence>
<dbReference type="GO" id="GO:0005886">
    <property type="term" value="C:plasma membrane"/>
    <property type="evidence" value="ECO:0007669"/>
    <property type="project" value="UniProtKB-SubCell"/>
</dbReference>
<protein>
    <submittedName>
        <fullName evidence="7">Cysteine/O-acetylserine efflux protein</fullName>
    </submittedName>
</protein>
<evidence type="ECO:0000256" key="5">
    <source>
        <dbReference type="ARBA" id="ARBA00023136"/>
    </source>
</evidence>
<feature type="transmembrane region" description="Helical" evidence="6">
    <location>
        <begin position="111"/>
        <end position="133"/>
    </location>
</feature>
<gene>
    <name evidence="7" type="primary">eamB</name>
    <name evidence="7" type="ORF">Tther_00931</name>
</gene>
<feature type="transmembrane region" description="Helical" evidence="6">
    <location>
        <begin position="73"/>
        <end position="91"/>
    </location>
</feature>
<organism evidence="7 8">
    <name type="scientific">Tepidimonas thermarum</name>
    <dbReference type="NCBI Taxonomy" id="335431"/>
    <lineage>
        <taxon>Bacteria</taxon>
        <taxon>Pseudomonadati</taxon>
        <taxon>Pseudomonadota</taxon>
        <taxon>Betaproteobacteria</taxon>
        <taxon>Burkholderiales</taxon>
        <taxon>Tepidimonas</taxon>
    </lineage>
</organism>
<name>A0A554X3W0_9BURK</name>
<evidence type="ECO:0000256" key="3">
    <source>
        <dbReference type="ARBA" id="ARBA00022692"/>
    </source>
</evidence>
<dbReference type="EMBL" id="VJOL01000012">
    <property type="protein sequence ID" value="TSE30534.1"/>
    <property type="molecule type" value="Genomic_DNA"/>
</dbReference>
<accession>A0A554X3W0</accession>
<dbReference type="PANTHER" id="PTHR30086:SF20">
    <property type="entry name" value="ARGININE EXPORTER PROTEIN ARGO-RELATED"/>
    <property type="match status" value="1"/>
</dbReference>
<evidence type="ECO:0000256" key="2">
    <source>
        <dbReference type="ARBA" id="ARBA00022475"/>
    </source>
</evidence>
<dbReference type="PANTHER" id="PTHR30086">
    <property type="entry name" value="ARGININE EXPORTER PROTEIN ARGO"/>
    <property type="match status" value="1"/>
</dbReference>
<dbReference type="RefSeq" id="WP_143901407.1">
    <property type="nucleotide sequence ID" value="NZ_VJOL01000012.1"/>
</dbReference>
<evidence type="ECO:0000256" key="6">
    <source>
        <dbReference type="SAM" id="Phobius"/>
    </source>
</evidence>
<keyword evidence="4 6" id="KW-1133">Transmembrane helix</keyword>
<dbReference type="OrthoDB" id="9812084at2"/>
<dbReference type="InterPro" id="IPR001123">
    <property type="entry name" value="LeuE-type"/>
</dbReference>
<reference evidence="7 8" key="1">
    <citation type="submission" date="2019-07" db="EMBL/GenBank/DDBJ databases">
        <title>Tepidimonas thermarum AA-1 draft genome.</title>
        <authorList>
            <person name="Da Costa M.S."/>
            <person name="Froufe H.J.C."/>
            <person name="Egas C."/>
            <person name="Albuquerque L."/>
        </authorList>
    </citation>
    <scope>NUCLEOTIDE SEQUENCE [LARGE SCALE GENOMIC DNA]</scope>
    <source>
        <strain evidence="7 8">AA-1</strain>
    </source>
</reference>
<dbReference type="Proteomes" id="UP000318542">
    <property type="component" value="Unassembled WGS sequence"/>
</dbReference>
<keyword evidence="2" id="KW-1003">Cell membrane</keyword>
<keyword evidence="8" id="KW-1185">Reference proteome</keyword>
<dbReference type="Pfam" id="PF01810">
    <property type="entry name" value="LysE"/>
    <property type="match status" value="1"/>
</dbReference>